<feature type="region of interest" description="Disordered" evidence="11">
    <location>
        <begin position="719"/>
        <end position="758"/>
    </location>
</feature>
<feature type="domain" description="SEA" evidence="13">
    <location>
        <begin position="879"/>
        <end position="992"/>
    </location>
</feature>
<dbReference type="Gene3D" id="3.30.70.960">
    <property type="entry name" value="SEA domain"/>
    <property type="match status" value="1"/>
</dbReference>
<protein>
    <recommendedName>
        <fullName evidence="13">SEA domain-containing protein</fullName>
    </recommendedName>
</protein>
<dbReference type="InterPro" id="IPR000082">
    <property type="entry name" value="SEA_dom"/>
</dbReference>
<evidence type="ECO:0000259" key="13">
    <source>
        <dbReference type="PROSITE" id="PS50024"/>
    </source>
</evidence>
<keyword evidence="12" id="KW-1133">Transmembrane helix</keyword>
<evidence type="ECO:0000256" key="7">
    <source>
        <dbReference type="ARBA" id="ARBA00022729"/>
    </source>
</evidence>
<dbReference type="SMART" id="SM00200">
    <property type="entry name" value="SEA"/>
    <property type="match status" value="2"/>
</dbReference>
<dbReference type="GO" id="GO:0007601">
    <property type="term" value="P:visual perception"/>
    <property type="evidence" value="ECO:0007669"/>
    <property type="project" value="InterPro"/>
</dbReference>
<dbReference type="GO" id="GO:0005540">
    <property type="term" value="F:hyaluronic acid binding"/>
    <property type="evidence" value="ECO:0007669"/>
    <property type="project" value="TreeGrafter"/>
</dbReference>
<dbReference type="SUPFAM" id="SSF82671">
    <property type="entry name" value="SEA domain"/>
    <property type="match status" value="2"/>
</dbReference>
<feature type="transmembrane region" description="Helical" evidence="12">
    <location>
        <begin position="1082"/>
        <end position="1106"/>
    </location>
</feature>
<dbReference type="GO" id="GO:0033165">
    <property type="term" value="C:interphotoreceptor matrix"/>
    <property type="evidence" value="ECO:0007669"/>
    <property type="project" value="UniProtKB-SubCell"/>
</dbReference>
<dbReference type="GeneTree" id="ENSGT00530000063503"/>
<sequence length="1220" mass="135844">MTITIPIPNIGLHRLFTNASHGVAMDRGLVVKHLNSQDLSGISRQLESDEGLEALTHKTYKGKGAISRRKRNILFPSGVKLCSQETVDQAIENHLKYFHQRVCQETVWEAFKIFWDRLPERDEYQAWVNLCQDGTVSVMEIGSNFSRSEEHVSLVRAVTSPQAQGPKCAGRPVPNTKACCLGAHTLGNEVEDIMTRPSTPMKEQVVELSIQLKGENYNDALRDPSSFYYQRVIEDAFERLPGFKKVFVVEFRGILSVVVHYAVTLEVDGAGISNETMDYINLQSNVVEKSYRDAVERPTVVYTITDFRNYITEALHKENFMSNTTLDVDPESMQQEQGRSTDRLNCTTGGHELCMCFPVFLDNGNIEEEGFILSNTQQDSDTPDGDGVVGAGGSSTSSPSQPQTTEAPVPAPPRVNPDLDVGSGSGFSGDDQGADVVPWFPVTTEETDYIEEEEDSVVCEVHLPDPEVEPKEEEKKEEEKGEEITESVQTESPEDMGPFESHPESAPVEEEPQWHFLDRLPVTQDISTRPDYTTTAEAPVFWTAETLTVELSIQTLEASGIYDNYYPSEPFTIIAPVTDYPYPQFYTTEALVLEGPAAETHGSVEELSEPTSPIEVELPTVTESPTFIDMELFTVKESIFDMITFEPPEIEAFTDRPLLLVPDPEDEDGEVEILEEQGAEVAGPLATVLPALDISEEDLAEDQIFVVAAGTAAPEVIESHSILSPEKESPFSRISDSVPEEEEATHHPATTEIAPHGDIEISETPEIAPTILPPFFQPTFRPTENLLEAAEESDVSIEEGDVSMALAPPSPAHDTYELEVGTSIQAVGDPAPESPMSEIDLTFNVYDGTSRMDGDSSGYSSIAHGSDMGSIAMAKSPGKDLMVFFSLRVTNMMFSEDLFNKSSTEYKALEQRFLELLVPYLQSNLSNFQNLEILNFRNGSIVVNSRMKFGKPVSRGVTNTVYLILEDFANSAFQTMNLSIDKYSLDVESGNQANPCKFQACNEYSMCTVNRWSGEAECVCDAGYFSVDGLPCQSICDLQEDFCLNDGKCDVIPGKGAICRCRVGENWWYRGEHCEEYVSEPLVVGIAIASVAGFLLVASGAIFFLARTLRDERVERERERERERNKENRDSVPSLERATKFNPMYESDVATAEYYRRYEDNVPHHSTGSADPSVDFCSDEILQIYDNSELTREQIQDRLRIIELCAKDRQFADFVRQHQV</sequence>
<gene>
    <name evidence="14" type="primary">IMPG2</name>
</gene>
<keyword evidence="6" id="KW-0358">Heparin-binding</keyword>
<evidence type="ECO:0000256" key="10">
    <source>
        <dbReference type="ARBA" id="ARBA00023273"/>
    </source>
</evidence>
<evidence type="ECO:0000256" key="12">
    <source>
        <dbReference type="SAM" id="Phobius"/>
    </source>
</evidence>
<proteinExistence type="predicted"/>
<dbReference type="Proteomes" id="UP000694402">
    <property type="component" value="Unassembled WGS sequence"/>
</dbReference>
<evidence type="ECO:0000313" key="14">
    <source>
        <dbReference type="Ensembl" id="ENSOTSP00005044598.2"/>
    </source>
</evidence>
<dbReference type="InterPro" id="IPR036364">
    <property type="entry name" value="SEA_dom_sf"/>
</dbReference>
<keyword evidence="8" id="KW-0677">Repeat</keyword>
<organism evidence="14 15">
    <name type="scientific">Oncorhynchus tshawytscha</name>
    <name type="common">Chinook salmon</name>
    <name type="synonym">Salmo tshawytscha</name>
    <dbReference type="NCBI Taxonomy" id="74940"/>
    <lineage>
        <taxon>Eukaryota</taxon>
        <taxon>Metazoa</taxon>
        <taxon>Chordata</taxon>
        <taxon>Craniata</taxon>
        <taxon>Vertebrata</taxon>
        <taxon>Euteleostomi</taxon>
        <taxon>Actinopterygii</taxon>
        <taxon>Neopterygii</taxon>
        <taxon>Teleostei</taxon>
        <taxon>Protacanthopterygii</taxon>
        <taxon>Salmoniformes</taxon>
        <taxon>Salmonidae</taxon>
        <taxon>Salmoninae</taxon>
        <taxon>Oncorhynchus</taxon>
    </lineage>
</organism>
<reference evidence="14" key="1">
    <citation type="submission" date="2025-08" db="UniProtKB">
        <authorList>
            <consortium name="Ensembl"/>
        </authorList>
    </citation>
    <scope>IDENTIFICATION</scope>
</reference>
<dbReference type="GO" id="GO:0001750">
    <property type="term" value="C:photoreceptor outer segment"/>
    <property type="evidence" value="ECO:0007669"/>
    <property type="project" value="UniProtKB-SubCell"/>
</dbReference>
<keyword evidence="10" id="KW-0966">Cell projection</keyword>
<keyword evidence="4" id="KW-0964">Secreted</keyword>
<keyword evidence="15" id="KW-1185">Reference proteome</keyword>
<evidence type="ECO:0000256" key="11">
    <source>
        <dbReference type="SAM" id="MobiDB-lite"/>
    </source>
</evidence>
<accession>A0A8C8G3U9</accession>
<evidence type="ECO:0000256" key="5">
    <source>
        <dbReference type="ARBA" id="ARBA00022530"/>
    </source>
</evidence>
<dbReference type="PANTHER" id="PTHR12199">
    <property type="entry name" value="INTERPHOTORECEPTOR MATRIX PROTEOGLYCAN"/>
    <property type="match status" value="1"/>
</dbReference>
<feature type="compositionally biased region" description="Basic and acidic residues" evidence="11">
    <location>
        <begin position="466"/>
        <end position="483"/>
    </location>
</feature>
<feature type="region of interest" description="Disordered" evidence="11">
    <location>
        <begin position="466"/>
        <end position="510"/>
    </location>
</feature>
<feature type="compositionally biased region" description="Low complexity" evidence="11">
    <location>
        <begin position="747"/>
        <end position="756"/>
    </location>
</feature>
<keyword evidence="12" id="KW-0812">Transmembrane</keyword>
<evidence type="ECO:0000256" key="8">
    <source>
        <dbReference type="ARBA" id="ARBA00022737"/>
    </source>
</evidence>
<evidence type="ECO:0000256" key="3">
    <source>
        <dbReference type="ARBA" id="ARBA00004593"/>
    </source>
</evidence>
<dbReference type="PANTHER" id="PTHR12199:SF4">
    <property type="entry name" value="INTERPHOTORECEPTOR MATRIX PROTEOGLYCAN 2"/>
    <property type="match status" value="1"/>
</dbReference>
<keyword evidence="9" id="KW-0325">Glycoprotein</keyword>
<evidence type="ECO:0000256" key="2">
    <source>
        <dbReference type="ARBA" id="ARBA00004504"/>
    </source>
</evidence>
<evidence type="ECO:0000313" key="15">
    <source>
        <dbReference type="Proteomes" id="UP000694402"/>
    </source>
</evidence>
<keyword evidence="5" id="KW-0272">Extracellular matrix</keyword>
<keyword evidence="7" id="KW-0732">Signal</keyword>
<dbReference type="AlphaFoldDB" id="A0A8C8G3U9"/>
<evidence type="ECO:0000256" key="4">
    <source>
        <dbReference type="ARBA" id="ARBA00022525"/>
    </source>
</evidence>
<dbReference type="PROSITE" id="PS50024">
    <property type="entry name" value="SEA"/>
    <property type="match status" value="1"/>
</dbReference>
<name>A0A8C8G3U9_ONCTS</name>
<feature type="region of interest" description="Disordered" evidence="11">
    <location>
        <begin position="376"/>
        <end position="436"/>
    </location>
</feature>
<feature type="compositionally biased region" description="Low complexity" evidence="11">
    <location>
        <begin position="394"/>
        <end position="408"/>
    </location>
</feature>
<evidence type="ECO:0000256" key="1">
    <source>
        <dbReference type="ARBA" id="ARBA00004437"/>
    </source>
</evidence>
<reference evidence="14" key="2">
    <citation type="submission" date="2025-09" db="UniProtKB">
        <authorList>
            <consortium name="Ensembl"/>
        </authorList>
    </citation>
    <scope>IDENTIFICATION</scope>
</reference>
<evidence type="ECO:0000256" key="6">
    <source>
        <dbReference type="ARBA" id="ARBA00022674"/>
    </source>
</evidence>
<dbReference type="Ensembl" id="ENSOTST00005048502.2">
    <property type="protein sequence ID" value="ENSOTSP00005044598.2"/>
    <property type="gene ID" value="ENSOTSG00005021668.2"/>
</dbReference>
<evidence type="ECO:0000256" key="9">
    <source>
        <dbReference type="ARBA" id="ARBA00023180"/>
    </source>
</evidence>
<dbReference type="Pfam" id="PF01390">
    <property type="entry name" value="SEA"/>
    <property type="match status" value="1"/>
</dbReference>
<dbReference type="InterPro" id="IPR039861">
    <property type="entry name" value="IMPG"/>
</dbReference>
<dbReference type="GO" id="GO:0001917">
    <property type="term" value="C:photoreceptor inner segment"/>
    <property type="evidence" value="ECO:0007669"/>
    <property type="project" value="UniProtKB-SubCell"/>
</dbReference>
<feature type="compositionally biased region" description="Low complexity" evidence="11">
    <location>
        <begin position="418"/>
        <end position="435"/>
    </location>
</feature>
<dbReference type="GO" id="GO:0008201">
    <property type="term" value="F:heparin binding"/>
    <property type="evidence" value="ECO:0007669"/>
    <property type="project" value="UniProtKB-KW"/>
</dbReference>
<comment type="subcellular location">
    <subcellularLocation>
        <location evidence="2">Cell projection</location>
        <location evidence="2">Cilium</location>
        <location evidence="2">Photoreceptor outer segment</location>
    </subcellularLocation>
    <subcellularLocation>
        <location evidence="1">Photoreceptor inner segment</location>
    </subcellularLocation>
    <subcellularLocation>
        <location evidence="3">Secreted</location>
        <location evidence="3">Extracellular space</location>
        <location evidence="3">Extracellular matrix</location>
        <location evidence="3">Interphotoreceptor matrix</location>
    </subcellularLocation>
</comment>
<keyword evidence="12" id="KW-0472">Membrane</keyword>